<feature type="region of interest" description="Disordered" evidence="1">
    <location>
        <begin position="30"/>
        <end position="60"/>
    </location>
</feature>
<reference evidence="3 4" key="1">
    <citation type="submission" date="2017-03" db="EMBL/GenBank/DDBJ databases">
        <title>Genomes of endolithic fungi from Antarctica.</title>
        <authorList>
            <person name="Coleine C."/>
            <person name="Masonjones S."/>
            <person name="Stajich J.E."/>
        </authorList>
    </citation>
    <scope>NUCLEOTIDE SEQUENCE [LARGE SCALE GENOMIC DNA]</scope>
    <source>
        <strain evidence="3 4">CCFEE 5311</strain>
    </source>
</reference>
<comment type="caution">
    <text evidence="3">The sequence shown here is derived from an EMBL/GenBank/DDBJ whole genome shotgun (WGS) entry which is preliminary data.</text>
</comment>
<organism evidence="3 4">
    <name type="scientific">Friedmanniomyces endolithicus</name>
    <dbReference type="NCBI Taxonomy" id="329885"/>
    <lineage>
        <taxon>Eukaryota</taxon>
        <taxon>Fungi</taxon>
        <taxon>Dikarya</taxon>
        <taxon>Ascomycota</taxon>
        <taxon>Pezizomycotina</taxon>
        <taxon>Dothideomycetes</taxon>
        <taxon>Dothideomycetidae</taxon>
        <taxon>Mycosphaerellales</taxon>
        <taxon>Teratosphaeriaceae</taxon>
        <taxon>Friedmanniomyces</taxon>
    </lineage>
</organism>
<evidence type="ECO:0000256" key="2">
    <source>
        <dbReference type="SAM" id="Phobius"/>
    </source>
</evidence>
<keyword evidence="2" id="KW-0812">Transmembrane</keyword>
<name>A0A4U0UYH2_9PEZI</name>
<sequence length="150" mass="16630">MHLFLPTLRTASHNKYRIAKRTAAPIHCHISDIQPPTPRPTKQLTPAKPTPTMTMLELPPPAYTPTTERTIAYPPRTHDMHPALFRNAAGLREPEFVDVELGGAGYRARRPVPARNTSVCARLILIFMVILGMVAVGMTVFRHHPAGAVK</sequence>
<keyword evidence="2" id="KW-0472">Membrane</keyword>
<proteinExistence type="predicted"/>
<dbReference type="AlphaFoldDB" id="A0A4U0UYH2"/>
<gene>
    <name evidence="3" type="ORF">B0A54_07658</name>
</gene>
<evidence type="ECO:0000256" key="1">
    <source>
        <dbReference type="SAM" id="MobiDB-lite"/>
    </source>
</evidence>
<evidence type="ECO:0000313" key="3">
    <source>
        <dbReference type="EMBL" id="TKA41137.1"/>
    </source>
</evidence>
<keyword evidence="2" id="KW-1133">Transmembrane helix</keyword>
<dbReference type="EMBL" id="NAJP01000029">
    <property type="protein sequence ID" value="TKA41137.1"/>
    <property type="molecule type" value="Genomic_DNA"/>
</dbReference>
<accession>A0A4U0UYH2</accession>
<evidence type="ECO:0000313" key="4">
    <source>
        <dbReference type="Proteomes" id="UP000310066"/>
    </source>
</evidence>
<protein>
    <submittedName>
        <fullName evidence="3">Uncharacterized protein</fullName>
    </submittedName>
</protein>
<feature type="transmembrane region" description="Helical" evidence="2">
    <location>
        <begin position="119"/>
        <end position="141"/>
    </location>
</feature>
<dbReference type="Proteomes" id="UP000310066">
    <property type="component" value="Unassembled WGS sequence"/>
</dbReference>